<feature type="region of interest" description="Disordered" evidence="18">
    <location>
        <begin position="880"/>
        <end position="928"/>
    </location>
</feature>
<dbReference type="InterPro" id="IPR023234">
    <property type="entry name" value="NarG-like_domain"/>
</dbReference>
<keyword evidence="10" id="KW-0677">Repeat</keyword>
<evidence type="ECO:0000256" key="11">
    <source>
        <dbReference type="ARBA" id="ARBA00022982"/>
    </source>
</evidence>
<dbReference type="InterPro" id="IPR029263">
    <property type="entry name" value="Nitr_red_bet_C"/>
</dbReference>
<dbReference type="NCBIfam" id="TIGR00351">
    <property type="entry name" value="narI"/>
    <property type="match status" value="1"/>
</dbReference>
<evidence type="ECO:0000256" key="5">
    <source>
        <dbReference type="ARBA" id="ARBA00022475"/>
    </source>
</evidence>
<dbReference type="Gene3D" id="3.30.70.20">
    <property type="match status" value="3"/>
</dbReference>
<keyword evidence="5" id="KW-1003">Cell membrane</keyword>
<evidence type="ECO:0000256" key="12">
    <source>
        <dbReference type="ARBA" id="ARBA00022989"/>
    </source>
</evidence>
<keyword evidence="12 19" id="KW-1133">Transmembrane helix</keyword>
<feature type="region of interest" description="Disordered" evidence="18">
    <location>
        <begin position="391"/>
        <end position="417"/>
    </location>
</feature>
<dbReference type="Proteomes" id="UP001321475">
    <property type="component" value="Chromosome"/>
</dbReference>
<evidence type="ECO:0000256" key="14">
    <source>
        <dbReference type="ARBA" id="ARBA00023004"/>
    </source>
</evidence>
<evidence type="ECO:0000256" key="19">
    <source>
        <dbReference type="SAM" id="Phobius"/>
    </source>
</evidence>
<proteinExistence type="predicted"/>
<comment type="cofactor">
    <cofactor evidence="1">
        <name>[3Fe-4S] cluster</name>
        <dbReference type="ChEBI" id="CHEBI:21137"/>
    </cofactor>
</comment>
<dbReference type="PANTHER" id="PTHR43518:SF1">
    <property type="entry name" value="RESPIRATORY NITRATE REDUCTASE 1 BETA CHAIN"/>
    <property type="match status" value="1"/>
</dbReference>
<feature type="region of interest" description="Disordered" evidence="18">
    <location>
        <begin position="686"/>
        <end position="760"/>
    </location>
</feature>
<evidence type="ECO:0000256" key="10">
    <source>
        <dbReference type="ARBA" id="ARBA00022737"/>
    </source>
</evidence>
<evidence type="ECO:0000256" key="17">
    <source>
        <dbReference type="ARBA" id="ARBA00023136"/>
    </source>
</evidence>
<keyword evidence="15" id="KW-0411">Iron-sulfur</keyword>
<comment type="subcellular location">
    <subcellularLocation>
        <location evidence="3">Cell membrane</location>
        <topology evidence="3">Multi-pass membrane protein</topology>
    </subcellularLocation>
</comment>
<keyword evidence="17 19" id="KW-0472">Membrane</keyword>
<feature type="compositionally biased region" description="Polar residues" evidence="18">
    <location>
        <begin position="880"/>
        <end position="899"/>
    </location>
</feature>
<name>A0ABM8G2U9_9CELL</name>
<feature type="region of interest" description="Disordered" evidence="18">
    <location>
        <begin position="821"/>
        <end position="861"/>
    </location>
</feature>
<feature type="transmembrane region" description="Helical" evidence="19">
    <location>
        <begin position="93"/>
        <end position="112"/>
    </location>
</feature>
<evidence type="ECO:0000256" key="9">
    <source>
        <dbReference type="ARBA" id="ARBA00022723"/>
    </source>
</evidence>
<dbReference type="PANTHER" id="PTHR43518">
    <property type="entry name" value="NITRATE REDUCTASE BETA SUBUNIT"/>
    <property type="match status" value="1"/>
</dbReference>
<evidence type="ECO:0000256" key="18">
    <source>
        <dbReference type="SAM" id="MobiDB-lite"/>
    </source>
</evidence>
<comment type="cofactor">
    <cofactor evidence="2">
        <name>[4Fe-4S] cluster</name>
        <dbReference type="ChEBI" id="CHEBI:49883"/>
    </cofactor>
</comment>
<evidence type="ECO:0000256" key="1">
    <source>
        <dbReference type="ARBA" id="ARBA00001927"/>
    </source>
</evidence>
<dbReference type="InterPro" id="IPR003816">
    <property type="entry name" value="Nitrate_red_gam"/>
</dbReference>
<keyword evidence="9" id="KW-0479">Metal-binding</keyword>
<evidence type="ECO:0000313" key="22">
    <source>
        <dbReference type="Proteomes" id="UP001321475"/>
    </source>
</evidence>
<keyword evidence="6" id="KW-0004">4Fe-4S</keyword>
<gene>
    <name evidence="21" type="ORF">GCM10025865_16890</name>
</gene>
<reference evidence="22" key="1">
    <citation type="journal article" date="2019" name="Int. J. Syst. Evol. Microbiol.">
        <title>The Global Catalogue of Microorganisms (GCM) 10K type strain sequencing project: providing services to taxonomists for standard genome sequencing and annotation.</title>
        <authorList>
            <consortium name="The Broad Institute Genomics Platform"/>
            <consortium name="The Broad Institute Genome Sequencing Center for Infectious Disease"/>
            <person name="Wu L."/>
            <person name="Ma J."/>
        </authorList>
    </citation>
    <scope>NUCLEOTIDE SEQUENCE [LARGE SCALE GENOMIC DNA]</scope>
    <source>
        <strain evidence="22">NBRC 108565</strain>
    </source>
</reference>
<keyword evidence="7" id="KW-0349">Heme</keyword>
<feature type="transmembrane region" description="Helical" evidence="19">
    <location>
        <begin position="6"/>
        <end position="27"/>
    </location>
</feature>
<dbReference type="InterPro" id="IPR036197">
    <property type="entry name" value="NarG-like_sf"/>
</dbReference>
<evidence type="ECO:0000256" key="15">
    <source>
        <dbReference type="ARBA" id="ARBA00023014"/>
    </source>
</evidence>
<dbReference type="Pfam" id="PF13247">
    <property type="entry name" value="Fer4_11"/>
    <property type="match status" value="1"/>
</dbReference>
<protein>
    <recommendedName>
        <fullName evidence="20">4Fe-4S ferredoxin-type domain-containing protein</fullName>
    </recommendedName>
</protein>
<keyword evidence="13" id="KW-0560">Oxidoreductase</keyword>
<dbReference type="InterPro" id="IPR038262">
    <property type="entry name" value="Nitr_red_bet_C_sf"/>
</dbReference>
<evidence type="ECO:0000256" key="7">
    <source>
        <dbReference type="ARBA" id="ARBA00022617"/>
    </source>
</evidence>
<feature type="domain" description="4Fe-4S ferredoxin-type" evidence="20">
    <location>
        <begin position="273"/>
        <end position="301"/>
    </location>
</feature>
<keyword evidence="11" id="KW-0249">Electron transport</keyword>
<evidence type="ECO:0000256" key="6">
    <source>
        <dbReference type="ARBA" id="ARBA00022485"/>
    </source>
</evidence>
<accession>A0ABM8G2U9</accession>
<feature type="compositionally biased region" description="Low complexity" evidence="18">
    <location>
        <begin position="686"/>
        <end position="735"/>
    </location>
</feature>
<evidence type="ECO:0000256" key="2">
    <source>
        <dbReference type="ARBA" id="ARBA00001966"/>
    </source>
</evidence>
<feature type="transmembrane region" description="Helical" evidence="19">
    <location>
        <begin position="132"/>
        <end position="153"/>
    </location>
</feature>
<feature type="transmembrane region" description="Helical" evidence="19">
    <location>
        <begin position="48"/>
        <end position="73"/>
    </location>
</feature>
<feature type="domain" description="4Fe-4S ferredoxin-type" evidence="20">
    <location>
        <begin position="471"/>
        <end position="500"/>
    </location>
</feature>
<keyword evidence="22" id="KW-1185">Reference proteome</keyword>
<dbReference type="Gene3D" id="1.20.950.20">
    <property type="entry name" value="Transmembrane di-heme cytochromes, Chain C"/>
    <property type="match status" value="1"/>
</dbReference>
<sequence length="962" mass="102984">MSNTLNILLWVVVPYVTFAVFVVGTFWRFRYDKFGWTTRSSQLYERRLLRLGSPLFHLGLLMVIVGHLVGLVIPKSWTEAVGVSETAYHFVATWMGSLGAVAVVVGLLILIYRRRTTGPVFLATTRMDKTMYVFLAASILVGAWATIQTQIIASGHGYDYRETISPWFRSLWYFQPEPALMAGVPLAFKLHILAANALFMLWPFTRLVHAFSAPVPYLFRPFIVYRSRDAAISSRAERPGGTRRAGPRSERRSAVPSAHDWDGSAAVRVMAQMSMVMNLDKCIGCHSCSVACKQAYTAHEGARYMWFNDVETRPGRGYPYAFEDQDRWQGGWEVRSGSEGGSSRAAAASHGLRLRGGGRTAQLARLFAQPRMPLVTDYDAPWSSVLQSRVDGPTVESAGTGANGPKPERPEPEPAESVAADPVLTHMSEHVTEEFEQAFRFYLPRICEHCLNPACVAACPSGAMYKRVEDGIVLIDDAQCRGFRACVPACPYKKVYLNPVTGKATKCTLCVGRIEQGEPTLCSDTCVGHLRYIGLVLYDADRVAEAASVADEKDLLDAQRSVFLDPEAPDVVAAAAAQGIPEEWVLAAQMSPIWALISRFEVALPLHPEYRTLPMVWYVPPVSPVADVVAASGADGEDFATLSAAIDRLEAPVAYLAELFTAGDRAVAARVLRRLVAVRTAFAGPRPAAKPAARPTSGGAAAPAASSAESTTATTGAPAAPGAPTEATASGAAAPAAPPEPEKPAPRVRGARARGGARSKVDPEIAAAVGMSGPDLTALQKLLTKADYADRHIIPPAYRESAAALEELGCELDGEEGPAWAVPAPPAVRHRPPRSLRAPRPAGSTFSGGQGRTVRTPCSRRGRELGGACRASAVPRQWSAPSSCATRCPSSGRRTSIPSRTPPVDPGRLTTTARVPGPSGAEPSVPAAPVPATSVLLASLAPQRAIPARPRDSTAVGTFFAP</sequence>
<dbReference type="Pfam" id="PF14711">
    <property type="entry name" value="Nitr_red_bet_C"/>
    <property type="match status" value="1"/>
</dbReference>
<evidence type="ECO:0000256" key="8">
    <source>
        <dbReference type="ARBA" id="ARBA00022692"/>
    </source>
</evidence>
<feature type="compositionally biased region" description="Low complexity" evidence="18">
    <location>
        <begin position="915"/>
        <end position="928"/>
    </location>
</feature>
<dbReference type="EMBL" id="AP027729">
    <property type="protein sequence ID" value="BDZ42390.1"/>
    <property type="molecule type" value="Genomic_DNA"/>
</dbReference>
<evidence type="ECO:0000256" key="3">
    <source>
        <dbReference type="ARBA" id="ARBA00004651"/>
    </source>
</evidence>
<organism evidence="21 22">
    <name type="scientific">Paraoerskovia sediminicola</name>
    <dbReference type="NCBI Taxonomy" id="1138587"/>
    <lineage>
        <taxon>Bacteria</taxon>
        <taxon>Bacillati</taxon>
        <taxon>Actinomycetota</taxon>
        <taxon>Actinomycetes</taxon>
        <taxon>Micrococcales</taxon>
        <taxon>Cellulomonadaceae</taxon>
        <taxon>Paraoerskovia</taxon>
    </lineage>
</organism>
<evidence type="ECO:0000256" key="16">
    <source>
        <dbReference type="ARBA" id="ARBA00023063"/>
    </source>
</evidence>
<evidence type="ECO:0000256" key="13">
    <source>
        <dbReference type="ARBA" id="ARBA00023002"/>
    </source>
</evidence>
<dbReference type="Gene3D" id="1.10.3650.10">
    <property type="entry name" value="nitrate reductase domain like"/>
    <property type="match status" value="1"/>
</dbReference>
<feature type="region of interest" description="Disordered" evidence="18">
    <location>
        <begin position="235"/>
        <end position="259"/>
    </location>
</feature>
<dbReference type="PROSITE" id="PS51379">
    <property type="entry name" value="4FE4S_FER_2"/>
    <property type="match status" value="3"/>
</dbReference>
<feature type="domain" description="4Fe-4S ferredoxin-type" evidence="20">
    <location>
        <begin position="437"/>
        <end position="470"/>
    </location>
</feature>
<keyword evidence="4" id="KW-0813">Transport</keyword>
<evidence type="ECO:0000256" key="4">
    <source>
        <dbReference type="ARBA" id="ARBA00022448"/>
    </source>
</evidence>
<keyword evidence="16" id="KW-0534">Nitrate assimilation</keyword>
<dbReference type="Pfam" id="PF02665">
    <property type="entry name" value="Nitrate_red_gam"/>
    <property type="match status" value="1"/>
</dbReference>
<evidence type="ECO:0000259" key="20">
    <source>
        <dbReference type="PROSITE" id="PS51379"/>
    </source>
</evidence>
<keyword evidence="8 19" id="KW-0812">Transmembrane</keyword>
<evidence type="ECO:0000313" key="21">
    <source>
        <dbReference type="EMBL" id="BDZ42390.1"/>
    </source>
</evidence>
<dbReference type="InterPro" id="IPR017896">
    <property type="entry name" value="4Fe4S_Fe-S-bd"/>
</dbReference>
<dbReference type="SUPFAM" id="SSF103501">
    <property type="entry name" value="Respiratory nitrate reductase 1 gamma chain"/>
    <property type="match status" value="1"/>
</dbReference>
<dbReference type="SUPFAM" id="SSF54862">
    <property type="entry name" value="4Fe-4S ferredoxins"/>
    <property type="match status" value="1"/>
</dbReference>
<keyword evidence="14" id="KW-0408">Iron</keyword>